<sequence>MGDEATSTTSLEVSPCFVCNQQARYKLMCQSPGCQKFRGQIYICGGCATFCPTCQVRLEPANLSTASGPLTLRSFSSLQSKGKAKGAPDADAPNDAGREGKQNGKGHVAMHSSGKGSGKTSRSKGQPRTPVGVGDVERVVSVAGNAIGAIIGQHGSQLNGLKSSYPSLRISIRRGDTEDTFVGRRAHQMELVIRGQKDLVDEVERTVRLLIDRAGASHKPPHTKNMLIDAPHSFAVKLVLADIDAYHVCPKQMRQTAAGGRGRSYYALERVGDHATQQQSDGISTYAYCPDKFDWSHMYPEFQRCVNEVSEEALSVARVSVLFGQLFFWGPKLDKEASQRPGALEKLNFQDCRRQWAARLKSSVKKKMSQVLGRSSFTLSQRVTNITYYVKTEEDGAKLEVTFFDPQCSHAKAAEMKRIWECTSHLEVLKVPEGQEHSRSRVETARRMLELYLRPAHNEFEGCWCARDIIARSAEGLLSDSEFRPPPVPLQEALRMRAPYRQVPCPESDGPVRAGYQAFVAKRESERLFQGDVCRLGRSPDFRLSVKAGREVELPEGLVIALTSLDTDCRRSLQDAKKLIETFRSSPLPLGWKLQCVACRDEEVWVDPDETVEVDVSKVSEVTSLSDAKEQSGSDNYEIRFSSEQASQAVRGRQESAWEHVTNLLSTVQMFHESL</sequence>
<dbReference type="EMBL" id="CAJNDS010000001">
    <property type="protein sequence ID" value="CAE6909434.1"/>
    <property type="molecule type" value="Genomic_DNA"/>
</dbReference>
<dbReference type="GO" id="GO:0003723">
    <property type="term" value="F:RNA binding"/>
    <property type="evidence" value="ECO:0007669"/>
    <property type="project" value="UniProtKB-UniRule"/>
</dbReference>
<evidence type="ECO:0000313" key="3">
    <source>
        <dbReference type="EMBL" id="CAE6909434.1"/>
    </source>
</evidence>
<keyword evidence="1" id="KW-0694">RNA-binding</keyword>
<gene>
    <name evidence="3" type="ORF">SNAT2548_LOCUS41</name>
</gene>
<dbReference type="OrthoDB" id="429507at2759"/>
<name>A0A812FYC9_9DINO</name>
<evidence type="ECO:0000256" key="2">
    <source>
        <dbReference type="SAM" id="MobiDB-lite"/>
    </source>
</evidence>
<keyword evidence="4" id="KW-1185">Reference proteome</keyword>
<dbReference type="PROSITE" id="PS50084">
    <property type="entry name" value="KH_TYPE_1"/>
    <property type="match status" value="1"/>
</dbReference>
<dbReference type="Proteomes" id="UP000604046">
    <property type="component" value="Unassembled WGS sequence"/>
</dbReference>
<feature type="compositionally biased region" description="Low complexity" evidence="2">
    <location>
        <begin position="85"/>
        <end position="95"/>
    </location>
</feature>
<organism evidence="3 4">
    <name type="scientific">Symbiodinium natans</name>
    <dbReference type="NCBI Taxonomy" id="878477"/>
    <lineage>
        <taxon>Eukaryota</taxon>
        <taxon>Sar</taxon>
        <taxon>Alveolata</taxon>
        <taxon>Dinophyceae</taxon>
        <taxon>Suessiales</taxon>
        <taxon>Symbiodiniaceae</taxon>
        <taxon>Symbiodinium</taxon>
    </lineage>
</organism>
<reference evidence="3" key="1">
    <citation type="submission" date="2021-02" db="EMBL/GenBank/DDBJ databases">
        <authorList>
            <person name="Dougan E. K."/>
            <person name="Rhodes N."/>
            <person name="Thang M."/>
            <person name="Chan C."/>
        </authorList>
    </citation>
    <scope>NUCLEOTIDE SEQUENCE</scope>
</reference>
<evidence type="ECO:0000313" key="4">
    <source>
        <dbReference type="Proteomes" id="UP000604046"/>
    </source>
</evidence>
<dbReference type="AlphaFoldDB" id="A0A812FYC9"/>
<proteinExistence type="predicted"/>
<feature type="compositionally biased region" description="Low complexity" evidence="2">
    <location>
        <begin position="112"/>
        <end position="124"/>
    </location>
</feature>
<feature type="region of interest" description="Disordered" evidence="2">
    <location>
        <begin position="78"/>
        <end position="134"/>
    </location>
</feature>
<comment type="caution">
    <text evidence="3">The sequence shown here is derived from an EMBL/GenBank/DDBJ whole genome shotgun (WGS) entry which is preliminary data.</text>
</comment>
<protein>
    <recommendedName>
        <fullName evidence="5">K Homology domain-containing protein</fullName>
    </recommendedName>
</protein>
<evidence type="ECO:0000256" key="1">
    <source>
        <dbReference type="PROSITE-ProRule" id="PRU00117"/>
    </source>
</evidence>
<accession>A0A812FYC9</accession>
<evidence type="ECO:0008006" key="5">
    <source>
        <dbReference type="Google" id="ProtNLM"/>
    </source>
</evidence>